<comment type="caution">
    <text evidence="5">The sequence shown here is derived from an EMBL/GenBank/DDBJ whole genome shotgun (WGS) entry which is preliminary data.</text>
</comment>
<dbReference type="PANTHER" id="PTHR44846:SF17">
    <property type="entry name" value="GNTR-FAMILY TRANSCRIPTIONAL REGULATOR"/>
    <property type="match status" value="1"/>
</dbReference>
<dbReference type="Pfam" id="PF07702">
    <property type="entry name" value="UTRA"/>
    <property type="match status" value="1"/>
</dbReference>
<dbReference type="Gene3D" id="1.10.10.10">
    <property type="entry name" value="Winged helix-like DNA-binding domain superfamily/Winged helix DNA-binding domain"/>
    <property type="match status" value="1"/>
</dbReference>
<keyword evidence="2" id="KW-0238">DNA-binding</keyword>
<dbReference type="PANTHER" id="PTHR44846">
    <property type="entry name" value="MANNOSYL-D-GLYCERATE TRANSPORT/METABOLISM SYSTEM REPRESSOR MNGR-RELATED"/>
    <property type="match status" value="1"/>
</dbReference>
<proteinExistence type="predicted"/>
<keyword evidence="3" id="KW-0804">Transcription</keyword>
<dbReference type="SUPFAM" id="SSF46785">
    <property type="entry name" value="Winged helix' DNA-binding domain"/>
    <property type="match status" value="1"/>
</dbReference>
<accession>A0ABP6X279</accession>
<evidence type="ECO:0000256" key="3">
    <source>
        <dbReference type="ARBA" id="ARBA00023163"/>
    </source>
</evidence>
<keyword evidence="6" id="KW-1185">Reference proteome</keyword>
<dbReference type="PROSITE" id="PS50949">
    <property type="entry name" value="HTH_GNTR"/>
    <property type="match status" value="1"/>
</dbReference>
<protein>
    <recommendedName>
        <fullName evidence="4">HTH gntR-type domain-containing protein</fullName>
    </recommendedName>
</protein>
<dbReference type="InterPro" id="IPR011663">
    <property type="entry name" value="UTRA"/>
</dbReference>
<dbReference type="Pfam" id="PF00392">
    <property type="entry name" value="GntR"/>
    <property type="match status" value="1"/>
</dbReference>
<dbReference type="Gene3D" id="3.40.1410.10">
    <property type="entry name" value="Chorismate lyase-like"/>
    <property type="match status" value="1"/>
</dbReference>
<dbReference type="SUPFAM" id="SSF64288">
    <property type="entry name" value="Chorismate lyase-like"/>
    <property type="match status" value="1"/>
</dbReference>
<sequence>MAKHEDKRPRHLQIAADLRAQVMSGELPRNAQIPSTQQLVDKYNAANATIQRALSVLKNEGYLYGAPGVGVFVRSREPFVVDVATYFEPSPDSFTYKLVSVEEVPAPVDVAEALSIVAGEPVILRHRLMSHVDEPVELSWSYYPVHIAAGTALAEHKRIRGGAPRVLADLGYQQQEFTDQISTRPPTSAEVEGLQLPEEVPVIRQFRIIYARDKVPVEVSILVKGAHLYELRYEQSASREA</sequence>
<dbReference type="InterPro" id="IPR050679">
    <property type="entry name" value="Bact_HTH_transcr_reg"/>
</dbReference>
<keyword evidence="1" id="KW-0805">Transcription regulation</keyword>
<evidence type="ECO:0000256" key="1">
    <source>
        <dbReference type="ARBA" id="ARBA00023015"/>
    </source>
</evidence>
<dbReference type="EMBL" id="BAABDQ010000009">
    <property type="protein sequence ID" value="GAA3559776.1"/>
    <property type="molecule type" value="Genomic_DNA"/>
</dbReference>
<name>A0ABP6X279_9ACTN</name>
<dbReference type="Proteomes" id="UP001500630">
    <property type="component" value="Unassembled WGS sequence"/>
</dbReference>
<organism evidence="5 6">
    <name type="scientific">Nonomuraea rosea</name>
    <dbReference type="NCBI Taxonomy" id="638574"/>
    <lineage>
        <taxon>Bacteria</taxon>
        <taxon>Bacillati</taxon>
        <taxon>Actinomycetota</taxon>
        <taxon>Actinomycetes</taxon>
        <taxon>Streptosporangiales</taxon>
        <taxon>Streptosporangiaceae</taxon>
        <taxon>Nonomuraea</taxon>
    </lineage>
</organism>
<dbReference type="SMART" id="SM00345">
    <property type="entry name" value="HTH_GNTR"/>
    <property type="match status" value="1"/>
</dbReference>
<dbReference type="SMART" id="SM00866">
    <property type="entry name" value="UTRA"/>
    <property type="match status" value="1"/>
</dbReference>
<evidence type="ECO:0000313" key="5">
    <source>
        <dbReference type="EMBL" id="GAA3559776.1"/>
    </source>
</evidence>
<reference evidence="6" key="1">
    <citation type="journal article" date="2019" name="Int. J. Syst. Evol. Microbiol.">
        <title>The Global Catalogue of Microorganisms (GCM) 10K type strain sequencing project: providing services to taxonomists for standard genome sequencing and annotation.</title>
        <authorList>
            <consortium name="The Broad Institute Genomics Platform"/>
            <consortium name="The Broad Institute Genome Sequencing Center for Infectious Disease"/>
            <person name="Wu L."/>
            <person name="Ma J."/>
        </authorList>
    </citation>
    <scope>NUCLEOTIDE SEQUENCE [LARGE SCALE GENOMIC DNA]</scope>
    <source>
        <strain evidence="6">JCM 17326</strain>
    </source>
</reference>
<dbReference type="CDD" id="cd07377">
    <property type="entry name" value="WHTH_GntR"/>
    <property type="match status" value="1"/>
</dbReference>
<evidence type="ECO:0000256" key="2">
    <source>
        <dbReference type="ARBA" id="ARBA00023125"/>
    </source>
</evidence>
<dbReference type="InterPro" id="IPR028978">
    <property type="entry name" value="Chorismate_lyase_/UTRA_dom_sf"/>
</dbReference>
<dbReference type="InterPro" id="IPR036388">
    <property type="entry name" value="WH-like_DNA-bd_sf"/>
</dbReference>
<dbReference type="InterPro" id="IPR000524">
    <property type="entry name" value="Tscrpt_reg_HTH_GntR"/>
</dbReference>
<dbReference type="RefSeq" id="WP_345564535.1">
    <property type="nucleotide sequence ID" value="NZ_BAABDQ010000009.1"/>
</dbReference>
<evidence type="ECO:0000313" key="6">
    <source>
        <dbReference type="Proteomes" id="UP001500630"/>
    </source>
</evidence>
<feature type="domain" description="HTH gntR-type" evidence="4">
    <location>
        <begin position="8"/>
        <end position="76"/>
    </location>
</feature>
<dbReference type="InterPro" id="IPR036390">
    <property type="entry name" value="WH_DNA-bd_sf"/>
</dbReference>
<gene>
    <name evidence="5" type="ORF">GCM10022419_045480</name>
</gene>
<evidence type="ECO:0000259" key="4">
    <source>
        <dbReference type="PROSITE" id="PS50949"/>
    </source>
</evidence>